<feature type="chain" id="PRO_5027671913" evidence="7">
    <location>
        <begin position="22"/>
        <end position="326"/>
    </location>
</feature>
<dbReference type="SUPFAM" id="SSF63825">
    <property type="entry name" value="YWTD domain"/>
    <property type="match status" value="1"/>
</dbReference>
<keyword evidence="3" id="KW-0677">Repeat</keyword>
<dbReference type="InterPro" id="IPR050778">
    <property type="entry name" value="Cueball_EGF_LRP_Nidogen"/>
</dbReference>
<dbReference type="InterPro" id="IPR011042">
    <property type="entry name" value="6-blade_b-propeller_TolB-like"/>
</dbReference>
<dbReference type="PANTHER" id="PTHR46513">
    <property type="entry name" value="VITELLOGENIN RECEPTOR-LIKE PROTEIN-RELATED-RELATED"/>
    <property type="match status" value="1"/>
</dbReference>
<organism evidence="8 9">
    <name type="scientific">Actinia tenebrosa</name>
    <name type="common">Australian red waratah sea anemone</name>
    <dbReference type="NCBI Taxonomy" id="6105"/>
    <lineage>
        <taxon>Eukaryota</taxon>
        <taxon>Metazoa</taxon>
        <taxon>Cnidaria</taxon>
        <taxon>Anthozoa</taxon>
        <taxon>Hexacorallia</taxon>
        <taxon>Actiniaria</taxon>
        <taxon>Actiniidae</taxon>
        <taxon>Actinia</taxon>
    </lineage>
</organism>
<dbReference type="GeneID" id="116296156"/>
<name>A0A6P8HUA7_ACTTE</name>
<keyword evidence="1" id="KW-0245">EGF-like domain</keyword>
<feature type="signal peptide" evidence="7">
    <location>
        <begin position="1"/>
        <end position="21"/>
    </location>
</feature>
<reference evidence="9" key="1">
    <citation type="submission" date="2025-08" db="UniProtKB">
        <authorList>
            <consortium name="RefSeq"/>
        </authorList>
    </citation>
    <scope>IDENTIFICATION</scope>
    <source>
        <tissue evidence="9">Tentacle</tissue>
    </source>
</reference>
<evidence type="ECO:0000256" key="6">
    <source>
        <dbReference type="PROSITE-ProRule" id="PRU00461"/>
    </source>
</evidence>
<sequence>MLYHGIRFTAVIFCILSIAKACQQPCLFVSNTTNILSVRADLTSSTPVLHNLNRAVAVDVHVTRRLVFWSDVTDKRIKRASVDGSDVKIIVNYFIGVCDGLAVEWTTDLIYWSDTTLNNIEVARIDGTNRRTLISDNLDEPRGVAVDPLSRLIFWTDWGKEPKIERAYLNGENRRTIVSSSLGWPNDITLDHRYYKIYWVDALNDKIESSDYSGNHRTTLFHNPVVHPFGVDLLSTSLFWTDWNTVRGVHKLDVSTGAVQSNIILSGTTMGIAVFDSSRQPSSIHSCQQNNGGCSHLCLLTPIGYDCACPTGYGLGSDGRTCNTCK</sequence>
<evidence type="ECO:0000256" key="4">
    <source>
        <dbReference type="ARBA" id="ARBA00023157"/>
    </source>
</evidence>
<evidence type="ECO:0000313" key="8">
    <source>
        <dbReference type="Proteomes" id="UP000515163"/>
    </source>
</evidence>
<dbReference type="OrthoDB" id="10066840at2759"/>
<dbReference type="KEGG" id="aten:116296156"/>
<dbReference type="Pfam" id="PF00058">
    <property type="entry name" value="Ldl_recept_b"/>
    <property type="match status" value="3"/>
</dbReference>
<proteinExistence type="predicted"/>
<dbReference type="PROSITE" id="PS51120">
    <property type="entry name" value="LDLRB"/>
    <property type="match status" value="4"/>
</dbReference>
<dbReference type="Gene3D" id="2.120.10.30">
    <property type="entry name" value="TolB, C-terminal domain"/>
    <property type="match status" value="1"/>
</dbReference>
<feature type="repeat" description="LDL-receptor class B" evidence="6">
    <location>
        <begin position="65"/>
        <end position="107"/>
    </location>
</feature>
<feature type="repeat" description="LDL-receptor class B" evidence="6">
    <location>
        <begin position="151"/>
        <end position="194"/>
    </location>
</feature>
<dbReference type="InParanoid" id="A0A6P8HUA7"/>
<keyword evidence="4" id="KW-1015">Disulfide bond</keyword>
<dbReference type="FunFam" id="2.120.10.30:FF:000241">
    <property type="entry name" value="Low-density lipoprotein receptor-related protein 6"/>
    <property type="match status" value="1"/>
</dbReference>
<dbReference type="InterPro" id="IPR000033">
    <property type="entry name" value="LDLR_classB_rpt"/>
</dbReference>
<accession>A0A6P8HUA7</accession>
<dbReference type="AlphaFoldDB" id="A0A6P8HUA7"/>
<keyword evidence="2 7" id="KW-0732">Signal</keyword>
<feature type="repeat" description="LDL-receptor class B" evidence="6">
    <location>
        <begin position="108"/>
        <end position="150"/>
    </location>
</feature>
<evidence type="ECO:0000256" key="5">
    <source>
        <dbReference type="ARBA" id="ARBA00023180"/>
    </source>
</evidence>
<dbReference type="Pfam" id="PF14670">
    <property type="entry name" value="FXa_inhibition"/>
    <property type="match status" value="1"/>
</dbReference>
<dbReference type="RefSeq" id="XP_031559984.1">
    <property type="nucleotide sequence ID" value="XM_031704124.1"/>
</dbReference>
<dbReference type="PANTHER" id="PTHR46513:SF13">
    <property type="entry name" value="EGF-LIKE DOMAIN-CONTAINING PROTEIN"/>
    <property type="match status" value="1"/>
</dbReference>
<dbReference type="SMART" id="SM00135">
    <property type="entry name" value="LY"/>
    <property type="match status" value="5"/>
</dbReference>
<protein>
    <submittedName>
        <fullName evidence="9">Low-density lipoprotein receptor-related protein 5-like</fullName>
    </submittedName>
</protein>
<evidence type="ECO:0000313" key="9">
    <source>
        <dbReference type="RefSeq" id="XP_031559984.1"/>
    </source>
</evidence>
<gene>
    <name evidence="9" type="primary">LOC116296156</name>
</gene>
<dbReference type="SUPFAM" id="SSF57196">
    <property type="entry name" value="EGF/Laminin"/>
    <property type="match status" value="1"/>
</dbReference>
<feature type="repeat" description="LDL-receptor class B" evidence="6">
    <location>
        <begin position="195"/>
        <end position="237"/>
    </location>
</feature>
<evidence type="ECO:0000256" key="7">
    <source>
        <dbReference type="SAM" id="SignalP"/>
    </source>
</evidence>
<keyword evidence="8" id="KW-1185">Reference proteome</keyword>
<evidence type="ECO:0000256" key="3">
    <source>
        <dbReference type="ARBA" id="ARBA00022737"/>
    </source>
</evidence>
<dbReference type="FunCoup" id="A0A6P8HUA7">
    <property type="interactions" value="3"/>
</dbReference>
<evidence type="ECO:0000256" key="1">
    <source>
        <dbReference type="ARBA" id="ARBA00022536"/>
    </source>
</evidence>
<keyword evidence="5" id="KW-0325">Glycoprotein</keyword>
<dbReference type="Proteomes" id="UP000515163">
    <property type="component" value="Unplaced"/>
</dbReference>
<evidence type="ECO:0000256" key="2">
    <source>
        <dbReference type="ARBA" id="ARBA00022729"/>
    </source>
</evidence>